<accession>A0A926HPE5</accession>
<dbReference type="RefSeq" id="WP_249314587.1">
    <property type="nucleotide sequence ID" value="NZ_JACRSR010000001.1"/>
</dbReference>
<feature type="binding site" evidence="4">
    <location>
        <begin position="5"/>
        <end position="9"/>
    </location>
    <ligand>
        <name>ATP</name>
        <dbReference type="ChEBI" id="CHEBI:30616"/>
    </ligand>
</feature>
<feature type="binding site" evidence="4">
    <location>
        <position position="56"/>
    </location>
    <ligand>
        <name>substrate</name>
    </ligand>
</feature>
<keyword evidence="5" id="KW-0479">Metal-binding</keyword>
<dbReference type="SUPFAM" id="SSF100950">
    <property type="entry name" value="NagB/RpiA/CoA transferase-like"/>
    <property type="match status" value="1"/>
</dbReference>
<sequence length="186" mass="19853">MAERKAAARRAALARRSALSPEVRAEGSRRAAERLAALPDYRAAGAVLLYASYGAELCTLPLIEAALEAGKAVALPVDLGGGRMEAAFVTDLQGLRPGPRGILEPAGPFADPALFDFAVVPAVAADHAGVRLGYGGGYYDRYLPRLRRDAVRAGLIFECQLVPGLPREAHDSVLPLWITEERMFCP</sequence>
<keyword evidence="6" id="KW-0436">Ligase</keyword>
<organism evidence="6 7">
    <name type="scientific">Gehongia tenuis</name>
    <dbReference type="NCBI Taxonomy" id="2763655"/>
    <lineage>
        <taxon>Bacteria</taxon>
        <taxon>Bacillati</taxon>
        <taxon>Bacillota</taxon>
        <taxon>Clostridia</taxon>
        <taxon>Christensenellales</taxon>
        <taxon>Christensenellaceae</taxon>
        <taxon>Gehongia</taxon>
    </lineage>
</organism>
<evidence type="ECO:0000313" key="6">
    <source>
        <dbReference type="EMBL" id="MBC8530615.1"/>
    </source>
</evidence>
<dbReference type="AlphaFoldDB" id="A0A926HPE5"/>
<name>A0A926HPE5_9FIRM</name>
<keyword evidence="7" id="KW-1185">Reference proteome</keyword>
<dbReference type="InterPro" id="IPR037171">
    <property type="entry name" value="NagB/RpiA_transferase-like"/>
</dbReference>
<feature type="binding site" evidence="4">
    <location>
        <begin position="131"/>
        <end position="139"/>
    </location>
    <ligand>
        <name>ATP</name>
        <dbReference type="ChEBI" id="CHEBI:30616"/>
    </ligand>
</feature>
<protein>
    <recommendedName>
        <fullName evidence="5">5-formyltetrahydrofolate cyclo-ligase</fullName>
        <ecNumber evidence="5">6.3.3.2</ecNumber>
    </recommendedName>
</protein>
<evidence type="ECO:0000256" key="4">
    <source>
        <dbReference type="PIRSR" id="PIRSR006806-1"/>
    </source>
</evidence>
<dbReference type="GO" id="GO:0035999">
    <property type="term" value="P:tetrahydrofolate interconversion"/>
    <property type="evidence" value="ECO:0007669"/>
    <property type="project" value="TreeGrafter"/>
</dbReference>
<dbReference type="Proteomes" id="UP000623172">
    <property type="component" value="Unassembled WGS sequence"/>
</dbReference>
<evidence type="ECO:0000256" key="3">
    <source>
        <dbReference type="ARBA" id="ARBA00022840"/>
    </source>
</evidence>
<keyword evidence="2 4" id="KW-0547">Nucleotide-binding</keyword>
<dbReference type="GO" id="GO:0046872">
    <property type="term" value="F:metal ion binding"/>
    <property type="evidence" value="ECO:0007669"/>
    <property type="project" value="UniProtKB-KW"/>
</dbReference>
<dbReference type="PANTHER" id="PTHR23407:SF1">
    <property type="entry name" value="5-FORMYLTETRAHYDROFOLATE CYCLO-LIGASE"/>
    <property type="match status" value="1"/>
</dbReference>
<dbReference type="Pfam" id="PF01812">
    <property type="entry name" value="5-FTHF_cyc-lig"/>
    <property type="match status" value="1"/>
</dbReference>
<dbReference type="GO" id="GO:0005524">
    <property type="term" value="F:ATP binding"/>
    <property type="evidence" value="ECO:0007669"/>
    <property type="project" value="UniProtKB-KW"/>
</dbReference>
<dbReference type="Gene3D" id="3.40.50.10420">
    <property type="entry name" value="NagB/RpiA/CoA transferase-like"/>
    <property type="match status" value="1"/>
</dbReference>
<dbReference type="GO" id="GO:0030272">
    <property type="term" value="F:5-formyltetrahydrofolate cyclo-ligase activity"/>
    <property type="evidence" value="ECO:0007669"/>
    <property type="project" value="UniProtKB-EC"/>
</dbReference>
<comment type="similarity">
    <text evidence="1 5">Belongs to the 5-formyltetrahydrofolate cyclo-ligase family.</text>
</comment>
<comment type="catalytic activity">
    <reaction evidence="5">
        <text>(6S)-5-formyl-5,6,7,8-tetrahydrofolate + ATP = (6R)-5,10-methenyltetrahydrofolate + ADP + phosphate</text>
        <dbReference type="Rhea" id="RHEA:10488"/>
        <dbReference type="ChEBI" id="CHEBI:30616"/>
        <dbReference type="ChEBI" id="CHEBI:43474"/>
        <dbReference type="ChEBI" id="CHEBI:57455"/>
        <dbReference type="ChEBI" id="CHEBI:57457"/>
        <dbReference type="ChEBI" id="CHEBI:456216"/>
        <dbReference type="EC" id="6.3.3.2"/>
    </reaction>
</comment>
<dbReference type="InterPro" id="IPR002698">
    <property type="entry name" value="FTHF_cligase"/>
</dbReference>
<keyword evidence="5" id="KW-0460">Magnesium</keyword>
<evidence type="ECO:0000256" key="5">
    <source>
        <dbReference type="RuleBase" id="RU361279"/>
    </source>
</evidence>
<dbReference type="GO" id="GO:0009396">
    <property type="term" value="P:folic acid-containing compound biosynthetic process"/>
    <property type="evidence" value="ECO:0007669"/>
    <property type="project" value="TreeGrafter"/>
</dbReference>
<reference evidence="6" key="1">
    <citation type="submission" date="2020-08" db="EMBL/GenBank/DDBJ databases">
        <title>Genome public.</title>
        <authorList>
            <person name="Liu C."/>
            <person name="Sun Q."/>
        </authorList>
    </citation>
    <scope>NUCLEOTIDE SEQUENCE</scope>
    <source>
        <strain evidence="6">NSJ-53</strain>
    </source>
</reference>
<evidence type="ECO:0000256" key="1">
    <source>
        <dbReference type="ARBA" id="ARBA00010638"/>
    </source>
</evidence>
<evidence type="ECO:0000256" key="2">
    <source>
        <dbReference type="ARBA" id="ARBA00022741"/>
    </source>
</evidence>
<dbReference type="InterPro" id="IPR024185">
    <property type="entry name" value="FTHF_cligase-like_sf"/>
</dbReference>
<comment type="cofactor">
    <cofactor evidence="5">
        <name>Mg(2+)</name>
        <dbReference type="ChEBI" id="CHEBI:18420"/>
    </cofactor>
</comment>
<dbReference type="EMBL" id="JACRSR010000001">
    <property type="protein sequence ID" value="MBC8530615.1"/>
    <property type="molecule type" value="Genomic_DNA"/>
</dbReference>
<gene>
    <name evidence="6" type="ORF">H8696_01970</name>
</gene>
<proteinExistence type="inferred from homology"/>
<comment type="caution">
    <text evidence="6">The sequence shown here is derived from an EMBL/GenBank/DDBJ whole genome shotgun (WGS) entry which is preliminary data.</text>
</comment>
<keyword evidence="3 4" id="KW-0067">ATP-binding</keyword>
<dbReference type="NCBIfam" id="TIGR02727">
    <property type="entry name" value="MTHFS_bact"/>
    <property type="match status" value="1"/>
</dbReference>
<evidence type="ECO:0000313" key="7">
    <source>
        <dbReference type="Proteomes" id="UP000623172"/>
    </source>
</evidence>
<dbReference type="PANTHER" id="PTHR23407">
    <property type="entry name" value="ATPASE INHIBITOR/5-FORMYLTETRAHYDROFOLATE CYCLO-LIGASE"/>
    <property type="match status" value="1"/>
</dbReference>
<dbReference type="EC" id="6.3.3.2" evidence="5"/>
<dbReference type="PIRSF" id="PIRSF006806">
    <property type="entry name" value="FTHF_cligase"/>
    <property type="match status" value="1"/>
</dbReference>